<dbReference type="AlphaFoldDB" id="A0AAW3J670"/>
<keyword evidence="2" id="KW-0812">Transmembrane</keyword>
<feature type="transmembrane region" description="Helical" evidence="2">
    <location>
        <begin position="63"/>
        <end position="84"/>
    </location>
</feature>
<comment type="caution">
    <text evidence="3">The sequence shown here is derived from an EMBL/GenBank/DDBJ whole genome shotgun (WGS) entry which is preliminary data.</text>
</comment>
<dbReference type="Proteomes" id="UP000037697">
    <property type="component" value="Unassembled WGS sequence"/>
</dbReference>
<evidence type="ECO:0000313" key="3">
    <source>
        <dbReference type="EMBL" id="KOY42517.1"/>
    </source>
</evidence>
<evidence type="ECO:0000256" key="2">
    <source>
        <dbReference type="SAM" id="Phobius"/>
    </source>
</evidence>
<organism evidence="3 4">
    <name type="scientific">Vibrio parahaemolyticus</name>
    <dbReference type="NCBI Taxonomy" id="670"/>
    <lineage>
        <taxon>Bacteria</taxon>
        <taxon>Pseudomonadati</taxon>
        <taxon>Pseudomonadota</taxon>
        <taxon>Gammaproteobacteria</taxon>
        <taxon>Vibrionales</taxon>
        <taxon>Vibrionaceae</taxon>
        <taxon>Vibrio</taxon>
    </lineage>
</organism>
<gene>
    <name evidence="3" type="ORF">ACX05_00735</name>
</gene>
<accession>A0AAW3J670</accession>
<feature type="compositionally biased region" description="Low complexity" evidence="1">
    <location>
        <begin position="226"/>
        <end position="245"/>
    </location>
</feature>
<dbReference type="RefSeq" id="WP_029838790.1">
    <property type="nucleotide sequence ID" value="NZ_CP051113.1"/>
</dbReference>
<reference evidence="3 4" key="1">
    <citation type="submission" date="2015-07" db="EMBL/GenBank/DDBJ databases">
        <title>Foodborne Vibrio parahaemolyticus Isolates.</title>
        <authorList>
            <person name="Ronholm J."/>
            <person name="Petronella N."/>
            <person name="Kenwell R."/>
            <person name="Banerjee S."/>
        </authorList>
    </citation>
    <scope>NUCLEOTIDE SEQUENCE [LARGE SCALE GENOMIC DNA]</scope>
    <source>
        <strain evidence="3 4">HS-06-05</strain>
    </source>
</reference>
<feature type="region of interest" description="Disordered" evidence="1">
    <location>
        <begin position="140"/>
        <end position="245"/>
    </location>
</feature>
<dbReference type="EMBL" id="LIRS01000006">
    <property type="protein sequence ID" value="KOY42517.1"/>
    <property type="molecule type" value="Genomic_DNA"/>
</dbReference>
<feature type="compositionally biased region" description="Polar residues" evidence="1">
    <location>
        <begin position="194"/>
        <end position="204"/>
    </location>
</feature>
<evidence type="ECO:0000313" key="4">
    <source>
        <dbReference type="Proteomes" id="UP000037697"/>
    </source>
</evidence>
<protein>
    <submittedName>
        <fullName evidence="3">Uncharacterized protein</fullName>
    </submittedName>
</protein>
<name>A0AAW3J670_VIBPH</name>
<proteinExistence type="predicted"/>
<evidence type="ECO:0000256" key="1">
    <source>
        <dbReference type="SAM" id="MobiDB-lite"/>
    </source>
</evidence>
<feature type="compositionally biased region" description="Basic and acidic residues" evidence="1">
    <location>
        <begin position="205"/>
        <end position="214"/>
    </location>
</feature>
<keyword evidence="2" id="KW-0472">Membrane</keyword>
<feature type="transmembrane region" description="Helical" evidence="2">
    <location>
        <begin position="110"/>
        <end position="131"/>
    </location>
</feature>
<sequence>MPENTTDKQLEAEYENAKRLLRTELFCTTRLEADKSLLVLSSAGVGLIVTLLTGDNLASMYELLLFLLGATFFGVCIYAVLAIFQGNAKYIQSPQSDGSSLVLLDKTAKATFALGIAFTAFAAVSVSVNNLTSNLKEQLKDEPRQIESKQAPQEHQFQGQLGRSERNTSQTSTQEHSEATSKSIRQERQRVKESNTMTNYNITDPQKEPIKKSWEGANNILDTPSSDDSSSSSDNDSSSSDSSEE</sequence>
<feature type="compositionally biased region" description="Polar residues" evidence="1">
    <location>
        <begin position="148"/>
        <end position="174"/>
    </location>
</feature>
<feature type="compositionally biased region" description="Basic and acidic residues" evidence="1">
    <location>
        <begin position="175"/>
        <end position="193"/>
    </location>
</feature>
<keyword evidence="2" id="KW-1133">Transmembrane helix</keyword>